<keyword evidence="2" id="KW-1185">Reference proteome</keyword>
<sequence>MVSREHGMIQVLSMSHTYGNEGCPLSVRVNVNFPPSPAPSPETDGPAPDTGNKTLRIRIGPLPISTKLGDVSPLKTLNGGERYENLVMSAEVPSLLALMGQKVVEGNVSFEVYVEVLDARGNILDSKMAGTFMYTSGVVTSVYDPGLSAPQSLKRPGEPLYIDRVSPSAPLGRRMPYDNGTLQPGQSPTVSSHQGSMDRMDYPAAYPPNVAPGGPLQQGPNGAYPTYAANVTTTWTPTSATFPNHDTPTPPQAQPLQQNNSGNSNASNSNGSGSTLQPSLMRTSQLTVNSANYNPYSGGNSKAKLELQSDLNLMAVGWDQEEWHAKRRLVQFWRRQDGPVIHAAFRPIKQTEYIPNSIVVSCIYRADKNECFVTSVDAIYLLEALVGLRFSVEEKNRIRRNLEGFRPITVSKNKSGAEDFFKLVMSFPNPKPRNIEKDVKVFPWSIFGTALKKIIGKYSASYVLPPNGNMGPPQPPTSERSGSTAPPAYNIPPPLLPAPKVEPGMQNNGYPTPATGSMPQNSGPNHHYFEPTELFSPNPSANGTPASGIPPALSAASSYHGMSSSSGSVPTLGHPGPSPGANGFVPMARQHSGMPMGGPAMADQPHHNGYENHAPMQQPQHSQYQQHPQHKPQQVYNDQQMYVPQPYQGEMGAGQQPIYK</sequence>
<gene>
    <name evidence="1" type="ORF">QFC21_006891</name>
</gene>
<comment type="caution">
    <text evidence="1">The sequence shown here is derived from an EMBL/GenBank/DDBJ whole genome shotgun (WGS) entry which is preliminary data.</text>
</comment>
<proteinExistence type="predicted"/>
<accession>A0ACC2UZL5</accession>
<evidence type="ECO:0000313" key="1">
    <source>
        <dbReference type="EMBL" id="KAJ9092389.1"/>
    </source>
</evidence>
<name>A0ACC2UZL5_9TREE</name>
<protein>
    <submittedName>
        <fullName evidence="1">Uncharacterized protein</fullName>
    </submittedName>
</protein>
<reference evidence="1" key="1">
    <citation type="submission" date="2023-04" db="EMBL/GenBank/DDBJ databases">
        <title>Draft Genome sequencing of Naganishia species isolated from polar environments using Oxford Nanopore Technology.</title>
        <authorList>
            <person name="Leo P."/>
            <person name="Venkateswaran K."/>
        </authorList>
    </citation>
    <scope>NUCLEOTIDE SEQUENCE</scope>
    <source>
        <strain evidence="1">MNA-CCFEE 5423</strain>
    </source>
</reference>
<dbReference type="EMBL" id="JASBWT010000039">
    <property type="protein sequence ID" value="KAJ9092389.1"/>
    <property type="molecule type" value="Genomic_DNA"/>
</dbReference>
<organism evidence="1 2">
    <name type="scientific">Naganishia friedmannii</name>
    <dbReference type="NCBI Taxonomy" id="89922"/>
    <lineage>
        <taxon>Eukaryota</taxon>
        <taxon>Fungi</taxon>
        <taxon>Dikarya</taxon>
        <taxon>Basidiomycota</taxon>
        <taxon>Agaricomycotina</taxon>
        <taxon>Tremellomycetes</taxon>
        <taxon>Filobasidiales</taxon>
        <taxon>Filobasidiaceae</taxon>
        <taxon>Naganishia</taxon>
    </lineage>
</organism>
<dbReference type="Proteomes" id="UP001227268">
    <property type="component" value="Unassembled WGS sequence"/>
</dbReference>
<evidence type="ECO:0000313" key="2">
    <source>
        <dbReference type="Proteomes" id="UP001227268"/>
    </source>
</evidence>